<dbReference type="Proteomes" id="UP000887013">
    <property type="component" value="Unassembled WGS sequence"/>
</dbReference>
<dbReference type="EMBL" id="BMAW01051852">
    <property type="protein sequence ID" value="GFS82766.1"/>
    <property type="molecule type" value="Genomic_DNA"/>
</dbReference>
<reference evidence="2" key="1">
    <citation type="submission" date="2020-08" db="EMBL/GenBank/DDBJ databases">
        <title>Multicomponent nature underlies the extraordinary mechanical properties of spider dragline silk.</title>
        <authorList>
            <person name="Kono N."/>
            <person name="Nakamura H."/>
            <person name="Mori M."/>
            <person name="Yoshida Y."/>
            <person name="Ohtoshi R."/>
            <person name="Malay A.D."/>
            <person name="Moran D.A.P."/>
            <person name="Tomita M."/>
            <person name="Numata K."/>
            <person name="Arakawa K."/>
        </authorList>
    </citation>
    <scope>NUCLEOTIDE SEQUENCE</scope>
</reference>
<feature type="compositionally biased region" description="Polar residues" evidence="1">
    <location>
        <begin position="17"/>
        <end position="26"/>
    </location>
</feature>
<dbReference type="AlphaFoldDB" id="A0A8X6MXJ0"/>
<feature type="region of interest" description="Disordered" evidence="1">
    <location>
        <begin position="1"/>
        <end position="64"/>
    </location>
</feature>
<feature type="compositionally biased region" description="Basic and acidic residues" evidence="1">
    <location>
        <begin position="1"/>
        <end position="10"/>
    </location>
</feature>
<protein>
    <submittedName>
        <fullName evidence="2">Uncharacterized protein</fullName>
    </submittedName>
</protein>
<feature type="compositionally biased region" description="Basic and acidic residues" evidence="1">
    <location>
        <begin position="29"/>
        <end position="58"/>
    </location>
</feature>
<keyword evidence="3" id="KW-1185">Reference proteome</keyword>
<proteinExistence type="predicted"/>
<name>A0A8X6MXJ0_NEPPI</name>
<evidence type="ECO:0000256" key="1">
    <source>
        <dbReference type="SAM" id="MobiDB-lite"/>
    </source>
</evidence>
<sequence length="123" mass="14588">MHSSNDKKEPQGLPHHNCQQTWTVVNDSGDLRVPDAKGDRYRGLRDEIKTMEGPERSRPRARPSSFRWRRIEKWNILSPRLLRALQHTPMAHHLARNKWENCLPQNYNHISHHFVIKNSIEVE</sequence>
<accession>A0A8X6MXJ0</accession>
<evidence type="ECO:0000313" key="2">
    <source>
        <dbReference type="EMBL" id="GFS82766.1"/>
    </source>
</evidence>
<gene>
    <name evidence="2" type="ORF">NPIL_701291</name>
</gene>
<evidence type="ECO:0000313" key="3">
    <source>
        <dbReference type="Proteomes" id="UP000887013"/>
    </source>
</evidence>
<comment type="caution">
    <text evidence="2">The sequence shown here is derived from an EMBL/GenBank/DDBJ whole genome shotgun (WGS) entry which is preliminary data.</text>
</comment>
<organism evidence="2 3">
    <name type="scientific">Nephila pilipes</name>
    <name type="common">Giant wood spider</name>
    <name type="synonym">Nephila maculata</name>
    <dbReference type="NCBI Taxonomy" id="299642"/>
    <lineage>
        <taxon>Eukaryota</taxon>
        <taxon>Metazoa</taxon>
        <taxon>Ecdysozoa</taxon>
        <taxon>Arthropoda</taxon>
        <taxon>Chelicerata</taxon>
        <taxon>Arachnida</taxon>
        <taxon>Araneae</taxon>
        <taxon>Araneomorphae</taxon>
        <taxon>Entelegynae</taxon>
        <taxon>Araneoidea</taxon>
        <taxon>Nephilidae</taxon>
        <taxon>Nephila</taxon>
    </lineage>
</organism>